<feature type="non-terminal residue" evidence="1">
    <location>
        <position position="1"/>
    </location>
</feature>
<dbReference type="Proteomes" id="UP001385951">
    <property type="component" value="Unassembled WGS sequence"/>
</dbReference>
<protein>
    <submittedName>
        <fullName evidence="1">Uncharacterized protein</fullName>
    </submittedName>
</protein>
<proteinExistence type="predicted"/>
<name>A0AAW0GCF6_9APHY</name>
<evidence type="ECO:0000313" key="2">
    <source>
        <dbReference type="Proteomes" id="UP001385951"/>
    </source>
</evidence>
<keyword evidence="2" id="KW-1185">Reference proteome</keyword>
<comment type="caution">
    <text evidence="1">The sequence shown here is derived from an EMBL/GenBank/DDBJ whole genome shotgun (WGS) entry which is preliminary data.</text>
</comment>
<gene>
    <name evidence="1" type="ORF">QCA50_007913</name>
</gene>
<accession>A0AAW0GCF6</accession>
<sequence length="154" mass="17369">ERRPSFLVTHCRRLLNNSDEKGYCSTLAVVALAHIGRSFRPRGLRLSVICVGFSNSDFSCVWFLGIDGVNTDCLNGHSESFSFLAREPEIMIGTGHPSHYHPHDQRWAFTHIFLTTVIPTLEELLEVPFSSWSPTLLYSPITRLATFAYSHLSS</sequence>
<organism evidence="1 2">
    <name type="scientific">Cerrena zonata</name>
    <dbReference type="NCBI Taxonomy" id="2478898"/>
    <lineage>
        <taxon>Eukaryota</taxon>
        <taxon>Fungi</taxon>
        <taxon>Dikarya</taxon>
        <taxon>Basidiomycota</taxon>
        <taxon>Agaricomycotina</taxon>
        <taxon>Agaricomycetes</taxon>
        <taxon>Polyporales</taxon>
        <taxon>Cerrenaceae</taxon>
        <taxon>Cerrena</taxon>
    </lineage>
</organism>
<dbReference type="EMBL" id="JASBNA010000009">
    <property type="protein sequence ID" value="KAK7689222.1"/>
    <property type="molecule type" value="Genomic_DNA"/>
</dbReference>
<reference evidence="1 2" key="1">
    <citation type="submission" date="2022-09" db="EMBL/GenBank/DDBJ databases">
        <authorList>
            <person name="Palmer J.M."/>
        </authorList>
    </citation>
    <scope>NUCLEOTIDE SEQUENCE [LARGE SCALE GENOMIC DNA]</scope>
    <source>
        <strain evidence="1 2">DSM 7382</strain>
    </source>
</reference>
<dbReference type="AlphaFoldDB" id="A0AAW0GCF6"/>
<evidence type="ECO:0000313" key="1">
    <source>
        <dbReference type="EMBL" id="KAK7689222.1"/>
    </source>
</evidence>